<feature type="non-terminal residue" evidence="1">
    <location>
        <position position="65"/>
    </location>
</feature>
<evidence type="ECO:0008006" key="2">
    <source>
        <dbReference type="Google" id="ProtNLM"/>
    </source>
</evidence>
<dbReference type="EMBL" id="BARW01030203">
    <property type="protein sequence ID" value="GAJ03793.1"/>
    <property type="molecule type" value="Genomic_DNA"/>
</dbReference>
<organism evidence="1">
    <name type="scientific">marine sediment metagenome</name>
    <dbReference type="NCBI Taxonomy" id="412755"/>
    <lineage>
        <taxon>unclassified sequences</taxon>
        <taxon>metagenomes</taxon>
        <taxon>ecological metagenomes</taxon>
    </lineage>
</organism>
<proteinExistence type="predicted"/>
<protein>
    <recommendedName>
        <fullName evidence="2">DUF1858 domain-containing protein</fullName>
    </recommendedName>
</protein>
<dbReference type="AlphaFoldDB" id="X1TEQ0"/>
<name>X1TEQ0_9ZZZZ</name>
<comment type="caution">
    <text evidence="1">The sequence shown here is derived from an EMBL/GenBank/DDBJ whole genome shotgun (WGS) entry which is preliminary data.</text>
</comment>
<gene>
    <name evidence="1" type="ORF">S12H4_48346</name>
</gene>
<reference evidence="1" key="1">
    <citation type="journal article" date="2014" name="Front. Microbiol.">
        <title>High frequency of phylogenetically diverse reductive dehalogenase-homologous genes in deep subseafloor sedimentary metagenomes.</title>
        <authorList>
            <person name="Kawai M."/>
            <person name="Futagami T."/>
            <person name="Toyoda A."/>
            <person name="Takaki Y."/>
            <person name="Nishi S."/>
            <person name="Hori S."/>
            <person name="Arai W."/>
            <person name="Tsubouchi T."/>
            <person name="Morono Y."/>
            <person name="Uchiyama I."/>
            <person name="Ito T."/>
            <person name="Fujiyama A."/>
            <person name="Inagaki F."/>
            <person name="Takami H."/>
        </authorList>
    </citation>
    <scope>NUCLEOTIDE SEQUENCE</scope>
    <source>
        <strain evidence="1">Expedition CK06-06</strain>
    </source>
</reference>
<sequence length="65" mass="7507">MNVDKYLNSEIKDLLLKFPKIGALLDEYNIYCSECSRGTCLLKDALVIHNLDKEDEKILVYKIAE</sequence>
<evidence type="ECO:0000313" key="1">
    <source>
        <dbReference type="EMBL" id="GAJ03793.1"/>
    </source>
</evidence>
<accession>X1TEQ0</accession>